<evidence type="ECO:0000256" key="1">
    <source>
        <dbReference type="ARBA" id="ARBA00022723"/>
    </source>
</evidence>
<evidence type="ECO:0000313" key="12">
    <source>
        <dbReference type="RefSeq" id="XP_020988029.1"/>
    </source>
</evidence>
<dbReference type="SUPFAM" id="SSF90229">
    <property type="entry name" value="CCCH zinc finger"/>
    <property type="match status" value="2"/>
</dbReference>
<keyword evidence="8" id="KW-1185">Reference proteome</keyword>
<feature type="domain" description="C3H1-type" evidence="7">
    <location>
        <begin position="415"/>
        <end position="442"/>
    </location>
</feature>
<evidence type="ECO:0000313" key="13">
    <source>
        <dbReference type="RefSeq" id="XP_052110437.1"/>
    </source>
</evidence>
<dbReference type="KEGG" id="adu:107464618"/>
<dbReference type="RefSeq" id="XP_015939023.1">
    <property type="nucleotide sequence ID" value="XM_016083537.3"/>
</dbReference>
<dbReference type="GO" id="GO:0003723">
    <property type="term" value="F:RNA binding"/>
    <property type="evidence" value="ECO:0007669"/>
    <property type="project" value="InterPro"/>
</dbReference>
<dbReference type="RefSeq" id="XP_052110437.1">
    <property type="nucleotide sequence ID" value="XM_052254477.1"/>
</dbReference>
<feature type="zinc finger region" description="C3H1-type" evidence="5">
    <location>
        <begin position="386"/>
        <end position="413"/>
    </location>
</feature>
<dbReference type="SMART" id="SM00356">
    <property type="entry name" value="ZnF_C3H1"/>
    <property type="match status" value="3"/>
</dbReference>
<keyword evidence="1 5" id="KW-0479">Metal-binding</keyword>
<feature type="compositionally biased region" description="Polar residues" evidence="6">
    <location>
        <begin position="166"/>
        <end position="187"/>
    </location>
</feature>
<dbReference type="RefSeq" id="XP_020988027.1">
    <property type="nucleotide sequence ID" value="XM_021132368.2"/>
</dbReference>
<dbReference type="RefSeq" id="XP_020988029.1">
    <property type="nucleotide sequence ID" value="XM_021132370.2"/>
</dbReference>
<feature type="region of interest" description="Disordered" evidence="6">
    <location>
        <begin position="642"/>
        <end position="662"/>
    </location>
</feature>
<dbReference type="GO" id="GO:0005634">
    <property type="term" value="C:nucleus"/>
    <property type="evidence" value="ECO:0007669"/>
    <property type="project" value="TreeGrafter"/>
</dbReference>
<dbReference type="InterPro" id="IPR045124">
    <property type="entry name" value="Su(sable)-like"/>
</dbReference>
<keyword evidence="2" id="KW-0677">Repeat</keyword>
<evidence type="ECO:0000259" key="7">
    <source>
        <dbReference type="PROSITE" id="PS50103"/>
    </source>
</evidence>
<dbReference type="GeneID" id="107464618"/>
<feature type="region of interest" description="Disordered" evidence="6">
    <location>
        <begin position="163"/>
        <end position="190"/>
    </location>
</feature>
<feature type="region of interest" description="Disordered" evidence="6">
    <location>
        <begin position="323"/>
        <end position="370"/>
    </location>
</feature>
<reference evidence="8" key="1">
    <citation type="journal article" date="2016" name="Nat. Genet.">
        <title>The genome sequences of Arachis duranensis and Arachis ipaensis, the diploid ancestors of cultivated peanut.</title>
        <authorList>
            <person name="Bertioli D.J."/>
            <person name="Cannon S.B."/>
            <person name="Froenicke L."/>
            <person name="Huang G."/>
            <person name="Farmer A.D."/>
            <person name="Cannon E.K."/>
            <person name="Liu X."/>
            <person name="Gao D."/>
            <person name="Clevenger J."/>
            <person name="Dash S."/>
            <person name="Ren L."/>
            <person name="Moretzsohn M.C."/>
            <person name="Shirasawa K."/>
            <person name="Huang W."/>
            <person name="Vidigal B."/>
            <person name="Abernathy B."/>
            <person name="Chu Y."/>
            <person name="Niederhuth C.E."/>
            <person name="Umale P."/>
            <person name="Araujo A.C."/>
            <person name="Kozik A."/>
            <person name="Kim K.D."/>
            <person name="Burow M.D."/>
            <person name="Varshney R.K."/>
            <person name="Wang X."/>
            <person name="Zhang X."/>
            <person name="Barkley N."/>
            <person name="Guimaraes P.M."/>
            <person name="Isobe S."/>
            <person name="Guo B."/>
            <person name="Liao B."/>
            <person name="Stalker H.T."/>
            <person name="Schmitz R.J."/>
            <person name="Scheffler B.E."/>
            <person name="Leal-Bertioli S.C."/>
            <person name="Xun X."/>
            <person name="Jackson S.A."/>
            <person name="Michelmore R."/>
            <person name="Ozias-Akins P."/>
        </authorList>
    </citation>
    <scope>NUCLEOTIDE SEQUENCE [LARGE SCALE GENOMIC DNA]</scope>
    <source>
        <strain evidence="8">cv. V14167</strain>
    </source>
</reference>
<evidence type="ECO:0000313" key="10">
    <source>
        <dbReference type="RefSeq" id="XP_015939025.1"/>
    </source>
</evidence>
<feature type="zinc finger region" description="C3H1-type" evidence="5">
    <location>
        <begin position="445"/>
        <end position="468"/>
    </location>
</feature>
<feature type="region of interest" description="Disordered" evidence="6">
    <location>
        <begin position="675"/>
        <end position="710"/>
    </location>
</feature>
<dbReference type="PANTHER" id="PTHR13119:SF12">
    <property type="entry name" value="PROTEIN SUPPRESSOR OF SABLE"/>
    <property type="match status" value="1"/>
</dbReference>
<reference evidence="9 10" key="2">
    <citation type="submission" date="2025-04" db="UniProtKB">
        <authorList>
            <consortium name="RefSeq"/>
        </authorList>
    </citation>
    <scope>IDENTIFICATION</scope>
    <source>
        <tissue evidence="9 10">Whole plant</tissue>
    </source>
</reference>
<dbReference type="GO" id="GO:0045892">
    <property type="term" value="P:negative regulation of DNA-templated transcription"/>
    <property type="evidence" value="ECO:0007669"/>
    <property type="project" value="InterPro"/>
</dbReference>
<feature type="region of interest" description="Disordered" evidence="6">
    <location>
        <begin position="36"/>
        <end position="67"/>
    </location>
</feature>
<evidence type="ECO:0000256" key="5">
    <source>
        <dbReference type="PROSITE-ProRule" id="PRU00723"/>
    </source>
</evidence>
<evidence type="ECO:0000256" key="6">
    <source>
        <dbReference type="SAM" id="MobiDB-lite"/>
    </source>
</evidence>
<gene>
    <name evidence="9 10 11 12 13" type="primary">LOC107464618</name>
</gene>
<dbReference type="Proteomes" id="UP000515211">
    <property type="component" value="Chromosome 9"/>
</dbReference>
<protein>
    <submittedName>
        <fullName evidence="9 10">Zinc finger CCCH domain-containing protein 65</fullName>
    </submittedName>
</protein>
<feature type="region of interest" description="Disordered" evidence="6">
    <location>
        <begin position="554"/>
        <end position="581"/>
    </location>
</feature>
<accession>A0A6P4BK26</accession>
<evidence type="ECO:0000313" key="9">
    <source>
        <dbReference type="RefSeq" id="XP_015939023.1"/>
    </source>
</evidence>
<dbReference type="RefSeq" id="XP_015939025.1">
    <property type="nucleotide sequence ID" value="XM_016083539.3"/>
</dbReference>
<name>A0A6P4BK26_ARADU</name>
<dbReference type="AlphaFoldDB" id="A0A6P4BK26"/>
<feature type="compositionally biased region" description="Basic residues" evidence="6">
    <location>
        <begin position="354"/>
        <end position="370"/>
    </location>
</feature>
<feature type="zinc finger region" description="C3H1-type" evidence="5">
    <location>
        <begin position="415"/>
        <end position="442"/>
    </location>
</feature>
<feature type="domain" description="C3H1-type" evidence="7">
    <location>
        <begin position="386"/>
        <end position="413"/>
    </location>
</feature>
<feature type="domain" description="C3H1-type" evidence="7">
    <location>
        <begin position="445"/>
        <end position="468"/>
    </location>
</feature>
<dbReference type="Pfam" id="PF14608">
    <property type="entry name" value="zf-CCCH_2"/>
    <property type="match status" value="3"/>
</dbReference>
<dbReference type="PROSITE" id="PS50103">
    <property type="entry name" value="ZF_C3H1"/>
    <property type="match status" value="3"/>
</dbReference>
<evidence type="ECO:0000256" key="2">
    <source>
        <dbReference type="ARBA" id="ARBA00022737"/>
    </source>
</evidence>
<dbReference type="InterPro" id="IPR000571">
    <property type="entry name" value="Znf_CCCH"/>
</dbReference>
<organism evidence="8 13">
    <name type="scientific">Arachis duranensis</name>
    <name type="common">Wild peanut</name>
    <dbReference type="NCBI Taxonomy" id="130453"/>
    <lineage>
        <taxon>Eukaryota</taxon>
        <taxon>Viridiplantae</taxon>
        <taxon>Streptophyta</taxon>
        <taxon>Embryophyta</taxon>
        <taxon>Tracheophyta</taxon>
        <taxon>Spermatophyta</taxon>
        <taxon>Magnoliopsida</taxon>
        <taxon>eudicotyledons</taxon>
        <taxon>Gunneridae</taxon>
        <taxon>Pentapetalae</taxon>
        <taxon>rosids</taxon>
        <taxon>fabids</taxon>
        <taxon>Fabales</taxon>
        <taxon>Fabaceae</taxon>
        <taxon>Papilionoideae</taxon>
        <taxon>50 kb inversion clade</taxon>
        <taxon>dalbergioids sensu lato</taxon>
        <taxon>Dalbergieae</taxon>
        <taxon>Pterocarpus clade</taxon>
        <taxon>Arachis</taxon>
    </lineage>
</organism>
<dbReference type="PANTHER" id="PTHR13119">
    <property type="entry name" value="ZINC FINGER CCCH DOMAIN-CONTAINING PROTEI"/>
    <property type="match status" value="1"/>
</dbReference>
<evidence type="ECO:0000256" key="4">
    <source>
        <dbReference type="ARBA" id="ARBA00022833"/>
    </source>
</evidence>
<proteinExistence type="predicted"/>
<evidence type="ECO:0000313" key="8">
    <source>
        <dbReference type="Proteomes" id="UP000515211"/>
    </source>
</evidence>
<evidence type="ECO:0000256" key="3">
    <source>
        <dbReference type="ARBA" id="ARBA00022771"/>
    </source>
</evidence>
<dbReference type="OrthoDB" id="411372at2759"/>
<evidence type="ECO:0000313" key="11">
    <source>
        <dbReference type="RefSeq" id="XP_020988027.1"/>
    </source>
</evidence>
<dbReference type="Gene3D" id="4.10.1000.10">
    <property type="entry name" value="Zinc finger, CCCH-type"/>
    <property type="match status" value="1"/>
</dbReference>
<feature type="compositionally biased region" description="Polar residues" evidence="6">
    <location>
        <begin position="682"/>
        <end position="692"/>
    </location>
</feature>
<keyword evidence="3 5" id="KW-0863">Zinc-finger</keyword>
<keyword evidence="4 5" id="KW-0862">Zinc</keyword>
<dbReference type="GO" id="GO:0008270">
    <property type="term" value="F:zinc ion binding"/>
    <property type="evidence" value="ECO:0007669"/>
    <property type="project" value="UniProtKB-KW"/>
</dbReference>
<dbReference type="InterPro" id="IPR036855">
    <property type="entry name" value="Znf_CCCH_sf"/>
</dbReference>
<sequence>MEQAELDTSKLPSFPPYRRSHLRSETYLTLTRIFSHLPATPDNGNGRKKPEKKEKGPGFPESVGSDFIHPKNAVPIESIQEFDKTVEGTGNKGRVCVVNDIVLGDIEEMMGIEEVEDTSRTLLQDRCNDADKEQQRIMDELELVVNETQNIICDSGLISLSAGSGEEQNGSNAAEMQVQGSTDSLPNSKEAEVEKVELDYEDERLLDYDNLEDKCKMKNERNLEKSTCVNNASISSNIQIENEDIEEGELVGDLGVDCNSFDMPTADSFIPQTNIDEVQNPESINMGNTEKEGLGKEIGSKLVTDVPINYVQNPVLHKSILEEDSDQDHGNPAASEMVDVSCKKKRGPGSAEKKAKKKKKERKKRAKKNKQLGVKRLKLSLVQQKPKTISYCRHFLVGRCYEGDKCHFSHDTVPSTKSKPCSFFARHSCMKGDDCPFDHQLSKYPCVNFVSGGFCVRGDACLFSHQSPAKEDFAPASSVHNPGMKSPHFSGNTNSNMPPNILGCSSIQQNHLINPPRVHSDINSEHKATNTVQKQLKLASKGVSFVDVAKLSLPSPTTPKEGTTKVGSSSSDQRTSGTNQTLVEIPKKLPARIPKGIKFLAFGKDAVCSFKSSVNSLVIGENSIDFLQNISFSLLDHTSSSLKDATKGRVPPTDLVSSEISGKNQSVAESIKSSFPGKASMNDASTGLQGSSHVDDNGSKPVQEASGASDSFQISAATPSPFMRLGSPSSSEQLLSRKELLSTVLSFAAEHESVIKMKDSAGTSTA</sequence>